<dbReference type="Proteomes" id="UP000186455">
    <property type="component" value="Unassembled WGS sequence"/>
</dbReference>
<organism evidence="3 4">
    <name type="scientific">Streptomyces uncialis</name>
    <dbReference type="NCBI Taxonomy" id="1048205"/>
    <lineage>
        <taxon>Bacteria</taxon>
        <taxon>Bacillati</taxon>
        <taxon>Actinomycetota</taxon>
        <taxon>Actinomycetes</taxon>
        <taxon>Kitasatosporales</taxon>
        <taxon>Streptomycetaceae</taxon>
        <taxon>Streptomyces</taxon>
    </lineage>
</organism>
<feature type="chain" id="PRO_5012434091" evidence="2">
    <location>
        <begin position="26"/>
        <end position="262"/>
    </location>
</feature>
<dbReference type="AlphaFoldDB" id="A0A1Q4VB19"/>
<feature type="signal peptide" evidence="2">
    <location>
        <begin position="1"/>
        <end position="25"/>
    </location>
</feature>
<feature type="region of interest" description="Disordered" evidence="1">
    <location>
        <begin position="43"/>
        <end position="160"/>
    </location>
</feature>
<proteinExistence type="predicted"/>
<gene>
    <name evidence="3" type="ORF">AB852_13170</name>
</gene>
<evidence type="ECO:0000256" key="1">
    <source>
        <dbReference type="SAM" id="MobiDB-lite"/>
    </source>
</evidence>
<protein>
    <submittedName>
        <fullName evidence="3">Uncharacterized protein</fullName>
    </submittedName>
</protein>
<dbReference type="EMBL" id="LFBV01000002">
    <property type="protein sequence ID" value="OKH95062.1"/>
    <property type="molecule type" value="Genomic_DNA"/>
</dbReference>
<evidence type="ECO:0000313" key="4">
    <source>
        <dbReference type="Proteomes" id="UP000186455"/>
    </source>
</evidence>
<keyword evidence="4" id="KW-1185">Reference proteome</keyword>
<evidence type="ECO:0000313" key="3">
    <source>
        <dbReference type="EMBL" id="OKH95062.1"/>
    </source>
</evidence>
<feature type="compositionally biased region" description="Low complexity" evidence="1">
    <location>
        <begin position="70"/>
        <end position="82"/>
    </location>
</feature>
<evidence type="ECO:0000256" key="2">
    <source>
        <dbReference type="SAM" id="SignalP"/>
    </source>
</evidence>
<dbReference type="RefSeq" id="WP_079184566.1">
    <property type="nucleotide sequence ID" value="NZ_LFBV01000002.1"/>
</dbReference>
<comment type="caution">
    <text evidence="3">The sequence shown here is derived from an EMBL/GenBank/DDBJ whole genome shotgun (WGS) entry which is preliminary data.</text>
</comment>
<feature type="compositionally biased region" description="Polar residues" evidence="1">
    <location>
        <begin position="86"/>
        <end position="96"/>
    </location>
</feature>
<feature type="compositionally biased region" description="Low complexity" evidence="1">
    <location>
        <begin position="43"/>
        <end position="55"/>
    </location>
</feature>
<name>A0A1Q4VB19_9ACTN</name>
<sequence length="262" mass="25633">MNSRLVMLMGVVALAAVLPFAVASAGPVRGLLDGTNGEAGSVGAGAAAAPGGSSATERGSLAASRVTGVAADARARPGAHARPWSSDDSPTRTGVTTAPGGSAVSGGPGAPAGPDGPALAGNPRPEPGHPDMADSPGHRTPPPDARPRARCGPELSSPDGLEAQTCVLAHDGDTWARTYYRNASGAKLTAVLTLMAPRAQTLRTRCPVGAADEPGVCETPREPTSGGPGGYAAVAEFAAAPGTAHGPHGGPLLLRSGSGTRA</sequence>
<feature type="compositionally biased region" description="Low complexity" evidence="1">
    <location>
        <begin position="112"/>
        <end position="123"/>
    </location>
</feature>
<reference evidence="3 4" key="1">
    <citation type="submission" date="2015-06" db="EMBL/GenBank/DDBJ databases">
        <title>Cloning and characterization of the uncialamcin biosynthetic gene cluster.</title>
        <authorList>
            <person name="Yan X."/>
            <person name="Huang T."/>
            <person name="Ge H."/>
            <person name="Shen B."/>
        </authorList>
    </citation>
    <scope>NUCLEOTIDE SEQUENCE [LARGE SCALE GENOMIC DNA]</scope>
    <source>
        <strain evidence="3 4">DCA2648</strain>
    </source>
</reference>
<keyword evidence="2" id="KW-0732">Signal</keyword>
<feature type="region of interest" description="Disordered" evidence="1">
    <location>
        <begin position="242"/>
        <end position="262"/>
    </location>
</feature>
<accession>A0A1Q4VB19</accession>